<dbReference type="PANTHER" id="PTHR47184:SF3">
    <property type="entry name" value="PHOSPHATIDYLINOSITOL 3-AND 4-KINASE FAMILY PROTEIN-RELATED"/>
    <property type="match status" value="1"/>
</dbReference>
<evidence type="ECO:0000313" key="4">
    <source>
        <dbReference type="Proteomes" id="UP000712600"/>
    </source>
</evidence>
<dbReference type="PANTHER" id="PTHR47184">
    <property type="entry name" value="PHOSPHATIDYLINOSITOL 3-AND 4-KINASE FAMILY PROTEIN-RELATED"/>
    <property type="match status" value="1"/>
</dbReference>
<evidence type="ECO:0000259" key="2">
    <source>
        <dbReference type="Pfam" id="PF12295"/>
    </source>
</evidence>
<comment type="caution">
    <text evidence="3">The sequence shown here is derived from an EMBL/GenBank/DDBJ whole genome shotgun (WGS) entry which is preliminary data.</text>
</comment>
<feature type="domain" description="Symplekin C-terminal" evidence="2">
    <location>
        <begin position="121"/>
        <end position="181"/>
    </location>
</feature>
<gene>
    <name evidence="3" type="ORF">F2Q69_00008126</name>
</gene>
<dbReference type="EMBL" id="QGKX02001521">
    <property type="protein sequence ID" value="KAF3508159.1"/>
    <property type="molecule type" value="Genomic_DNA"/>
</dbReference>
<proteinExistence type="predicted"/>
<dbReference type="Proteomes" id="UP000712600">
    <property type="component" value="Unassembled WGS sequence"/>
</dbReference>
<sequence length="237" mass="26192">MASPGLHLRLQAPGCSSCMCELSLRGFWFWFQRSLPQPAPEWISWPSVVAAERILGIQQSLHRSGVLLALRRRGRVTLCISSTVNRLCAAFSSSPFMVPGNACKEPLLMLVVLLIDQSVVLLINLVVDFVMEILSKLVSRQIWRLPKLWPGFLKCVSQTQPHSFPVLLELPMPQLESIMKKFPDLRPSLTAYANQPTIRASLPNSALSVLGLENGQDSRSQMHPSDAASSIHAAALT</sequence>
<protein>
    <recommendedName>
        <fullName evidence="2">Symplekin C-terminal domain-containing protein</fullName>
    </recommendedName>
</protein>
<evidence type="ECO:0000313" key="3">
    <source>
        <dbReference type="EMBL" id="KAF3508159.1"/>
    </source>
</evidence>
<dbReference type="AlphaFoldDB" id="A0A8S9NXC8"/>
<reference evidence="3" key="1">
    <citation type="submission" date="2019-12" db="EMBL/GenBank/DDBJ databases">
        <title>Genome sequencing and annotation of Brassica cretica.</title>
        <authorList>
            <person name="Studholme D.J."/>
            <person name="Sarris P."/>
        </authorList>
    </citation>
    <scope>NUCLEOTIDE SEQUENCE</scope>
    <source>
        <strain evidence="3">PFS-109/04</strain>
        <tissue evidence="3">Leaf</tissue>
    </source>
</reference>
<organism evidence="3 4">
    <name type="scientific">Brassica cretica</name>
    <name type="common">Mustard</name>
    <dbReference type="NCBI Taxonomy" id="69181"/>
    <lineage>
        <taxon>Eukaryota</taxon>
        <taxon>Viridiplantae</taxon>
        <taxon>Streptophyta</taxon>
        <taxon>Embryophyta</taxon>
        <taxon>Tracheophyta</taxon>
        <taxon>Spermatophyta</taxon>
        <taxon>Magnoliopsida</taxon>
        <taxon>eudicotyledons</taxon>
        <taxon>Gunneridae</taxon>
        <taxon>Pentapetalae</taxon>
        <taxon>rosids</taxon>
        <taxon>malvids</taxon>
        <taxon>Brassicales</taxon>
        <taxon>Brassicaceae</taxon>
        <taxon>Brassiceae</taxon>
        <taxon>Brassica</taxon>
    </lineage>
</organism>
<accession>A0A8S9NXC8</accession>
<feature type="region of interest" description="Disordered" evidence="1">
    <location>
        <begin position="215"/>
        <end position="237"/>
    </location>
</feature>
<dbReference type="InterPro" id="IPR022075">
    <property type="entry name" value="Symplekin_C"/>
</dbReference>
<evidence type="ECO:0000256" key="1">
    <source>
        <dbReference type="SAM" id="MobiDB-lite"/>
    </source>
</evidence>
<name>A0A8S9NXC8_BRACR</name>
<dbReference type="Pfam" id="PF12295">
    <property type="entry name" value="Symplekin_C"/>
    <property type="match status" value="1"/>
</dbReference>